<dbReference type="STRING" id="203267.TWT_174"/>
<keyword evidence="1" id="KW-1133">Transmembrane helix</keyword>
<protein>
    <submittedName>
        <fullName evidence="2">Uncharacterized protein</fullName>
    </submittedName>
</protein>
<organism evidence="2 3">
    <name type="scientific">Tropheryma whipplei (strain Twist)</name>
    <name type="common">Whipple's bacillus</name>
    <dbReference type="NCBI Taxonomy" id="203267"/>
    <lineage>
        <taxon>Bacteria</taxon>
        <taxon>Bacillati</taxon>
        <taxon>Actinomycetota</taxon>
        <taxon>Actinomycetes</taxon>
        <taxon>Micrococcales</taxon>
        <taxon>Tropherymataceae</taxon>
        <taxon>Tropheryma</taxon>
    </lineage>
</organism>
<keyword evidence="3" id="KW-1185">Reference proteome</keyword>
<dbReference type="HOGENOM" id="CLU_936711_0_0_11"/>
<dbReference type="EMBL" id="AE014184">
    <property type="protein sequence ID" value="AAO44271.1"/>
    <property type="molecule type" value="Genomic_DNA"/>
</dbReference>
<sequence>MSGALRKFLCRIRLRPVLLSLSVVFLGFLLLWINIPPPTPKYAISDRVFRDITKLIASDGLATLPERGDENTLDSRVHATYLIAVMTEEGRKKELGRLLSVKALRAYATDNNKPDQYRLEAYYAMRVIDDSENGIAFARSVMARQPSTIETLGQLHQYLSVAAAAIRLDPNIHRPALRLRNMQIDNGELLAIVMKYVPLGYMFSNFRGKDSVLFPALRSELTKWTDSPSVAKFLVGMISLSGTPYSVSYNTKAEIAKGFIGCRTSNVMISTTGEKSADCSLTNTYYFFYMNGFGYGI</sequence>
<dbReference type="KEGG" id="twh:TWT_174"/>
<reference evidence="2 3" key="1">
    <citation type="journal article" date="2003" name="Genome Res.">
        <title>Tropheryma whipplei twist: a human pathogenic Actinobacteria with a reduced genome.</title>
        <authorList>
            <person name="Raoult D."/>
            <person name="Ogata H."/>
            <person name="Audic S."/>
            <person name="Robert C."/>
            <person name="Suhre K."/>
            <person name="Drancourt M."/>
            <person name="Claverie J.-M."/>
        </authorList>
    </citation>
    <scope>NUCLEOTIDE SEQUENCE [LARGE SCALE GENOMIC DNA]</scope>
    <source>
        <strain evidence="2 3">Twist</strain>
    </source>
</reference>
<proteinExistence type="predicted"/>
<dbReference type="AlphaFoldDB" id="Q83GS2"/>
<evidence type="ECO:0000313" key="3">
    <source>
        <dbReference type="Proteomes" id="UP000002200"/>
    </source>
</evidence>
<accession>Q83GS2</accession>
<dbReference type="Proteomes" id="UP000002200">
    <property type="component" value="Chromosome"/>
</dbReference>
<name>Q83GS2_TROWT</name>
<keyword evidence="1" id="KW-0812">Transmembrane</keyword>
<keyword evidence="1" id="KW-0472">Membrane</keyword>
<gene>
    <name evidence="2" type="ordered locus">TWT_174</name>
</gene>
<evidence type="ECO:0000313" key="2">
    <source>
        <dbReference type="EMBL" id="AAO44271.1"/>
    </source>
</evidence>
<evidence type="ECO:0000256" key="1">
    <source>
        <dbReference type="SAM" id="Phobius"/>
    </source>
</evidence>
<dbReference type="RefSeq" id="WP_011102404.1">
    <property type="nucleotide sequence ID" value="NC_004572.3"/>
</dbReference>
<feature type="transmembrane region" description="Helical" evidence="1">
    <location>
        <begin position="12"/>
        <end position="33"/>
    </location>
</feature>